<dbReference type="GO" id="GO:0046872">
    <property type="term" value="F:metal ion binding"/>
    <property type="evidence" value="ECO:0007669"/>
    <property type="project" value="UniProtKB-UniRule"/>
</dbReference>
<evidence type="ECO:0000256" key="10">
    <source>
        <dbReference type="PIRNR" id="PIRNR006268"/>
    </source>
</evidence>
<comment type="similarity">
    <text evidence="10">Belongs to the ApbE family.</text>
</comment>
<keyword evidence="3 10" id="KW-0285">Flavoprotein</keyword>
<evidence type="ECO:0000256" key="11">
    <source>
        <dbReference type="PIRSR" id="PIRSR006268-2"/>
    </source>
</evidence>
<dbReference type="PIRSF" id="PIRSF006268">
    <property type="entry name" value="ApbE"/>
    <property type="match status" value="1"/>
</dbReference>
<keyword evidence="12" id="KW-0449">Lipoprotein</keyword>
<sequence>MRRTLTALKFLIFGVLALSLVLIYLQGRVAVVQEEQYLLGTYFRIKAQSRSQDQAHQAVQAAFAEAKRLSEELSRIGTGSLGELNRRGASEPVTLSDDVFFVLEAAQKYRALSDGAFDPTIGKIVDLWGFTQDWDRSGMGRIPSPEELELLVKEQREVFLDRAAKTARLSSANVEVDLGGIAKGYIVDKVVEILKRYELDSALVDAGGNIRVFNDRPRKVLWWEDRRPFRIAVQHPRDEQQIVGILEIWGDRALATSGDYQRCFFADALKNIFPCRYADEPGKTRYHHIIDPKTGQPARGLISATILAPTAMEADALSTAVFVLGEHRGLALIESLPNVECILITDDGRIVRSSGLKDIEFPTELK</sequence>
<accession>H5SRB2</accession>
<evidence type="ECO:0000256" key="7">
    <source>
        <dbReference type="ARBA" id="ARBA00022842"/>
    </source>
</evidence>
<reference evidence="12" key="1">
    <citation type="journal article" date="2005" name="Environ. Microbiol.">
        <title>Genetic and functional properties of uncultivated thermophilic crenarchaeotes from a subsurface gold mine as revealed by analysis of genome fragments.</title>
        <authorList>
            <person name="Nunoura T."/>
            <person name="Hirayama H."/>
            <person name="Takami H."/>
            <person name="Oida H."/>
            <person name="Nishi S."/>
            <person name="Shimamura S."/>
            <person name="Suzuki Y."/>
            <person name="Inagaki F."/>
            <person name="Takai K."/>
            <person name="Nealson K.H."/>
            <person name="Horikoshi K."/>
        </authorList>
    </citation>
    <scope>NUCLEOTIDE SEQUENCE</scope>
</reference>
<keyword evidence="5 10" id="KW-0479">Metal-binding</keyword>
<organism evidence="12">
    <name type="scientific">Acetithermum autotrophicum</name>
    <dbReference type="NCBI Taxonomy" id="1446466"/>
    <lineage>
        <taxon>Bacteria</taxon>
        <taxon>Candidatus Bipolaricaulota</taxon>
        <taxon>Candidatus Acetithermum</taxon>
    </lineage>
</organism>
<keyword evidence="6 10" id="KW-0274">FAD</keyword>
<dbReference type="EMBL" id="AP011801">
    <property type="protein sequence ID" value="BAL58629.1"/>
    <property type="molecule type" value="Genomic_DNA"/>
</dbReference>
<comment type="cofactor">
    <cofactor evidence="11">
        <name>Mg(2+)</name>
        <dbReference type="ChEBI" id="CHEBI:18420"/>
    </cofactor>
    <cofactor evidence="11">
        <name>Mn(2+)</name>
        <dbReference type="ChEBI" id="CHEBI:29035"/>
    </cofactor>
    <text evidence="11">Magnesium. Can also use manganese.</text>
</comment>
<evidence type="ECO:0000256" key="9">
    <source>
        <dbReference type="ARBA" id="ARBA00048540"/>
    </source>
</evidence>
<comment type="catalytic activity">
    <reaction evidence="9 10">
        <text>L-threonyl-[protein] + FAD = FMN-L-threonyl-[protein] + AMP + H(+)</text>
        <dbReference type="Rhea" id="RHEA:36847"/>
        <dbReference type="Rhea" id="RHEA-COMP:11060"/>
        <dbReference type="Rhea" id="RHEA-COMP:11061"/>
        <dbReference type="ChEBI" id="CHEBI:15378"/>
        <dbReference type="ChEBI" id="CHEBI:30013"/>
        <dbReference type="ChEBI" id="CHEBI:57692"/>
        <dbReference type="ChEBI" id="CHEBI:74257"/>
        <dbReference type="ChEBI" id="CHEBI:456215"/>
        <dbReference type="EC" id="2.7.1.180"/>
    </reaction>
</comment>
<evidence type="ECO:0000256" key="8">
    <source>
        <dbReference type="ARBA" id="ARBA00031306"/>
    </source>
</evidence>
<dbReference type="InterPro" id="IPR024932">
    <property type="entry name" value="ApbE"/>
</dbReference>
<evidence type="ECO:0000256" key="3">
    <source>
        <dbReference type="ARBA" id="ARBA00022630"/>
    </source>
</evidence>
<feature type="binding site" evidence="11">
    <location>
        <position position="319"/>
    </location>
    <ligand>
        <name>Mg(2+)</name>
        <dbReference type="ChEBI" id="CHEBI:18420"/>
    </ligand>
</feature>
<dbReference type="PANTHER" id="PTHR30040:SF2">
    <property type="entry name" value="FAD:PROTEIN FMN TRANSFERASE"/>
    <property type="match status" value="1"/>
</dbReference>
<evidence type="ECO:0000256" key="2">
    <source>
        <dbReference type="ARBA" id="ARBA00016337"/>
    </source>
</evidence>
<evidence type="ECO:0000256" key="5">
    <source>
        <dbReference type="ARBA" id="ARBA00022723"/>
    </source>
</evidence>
<name>H5SRB2_ACEAU</name>
<evidence type="ECO:0000256" key="4">
    <source>
        <dbReference type="ARBA" id="ARBA00022679"/>
    </source>
</evidence>
<proteinExistence type="inferred from homology"/>
<dbReference type="AlphaFoldDB" id="H5SRB2"/>
<dbReference type="GO" id="GO:0016740">
    <property type="term" value="F:transferase activity"/>
    <property type="evidence" value="ECO:0007669"/>
    <property type="project" value="UniProtKB-UniRule"/>
</dbReference>
<dbReference type="EC" id="2.7.1.180" evidence="1 10"/>
<evidence type="ECO:0000313" key="12">
    <source>
        <dbReference type="EMBL" id="BAL58629.1"/>
    </source>
</evidence>
<keyword evidence="4 10" id="KW-0808">Transferase</keyword>
<feature type="binding site" evidence="11">
    <location>
        <position position="180"/>
    </location>
    <ligand>
        <name>Mg(2+)</name>
        <dbReference type="ChEBI" id="CHEBI:18420"/>
    </ligand>
</feature>
<dbReference type="Pfam" id="PF02424">
    <property type="entry name" value="ApbE"/>
    <property type="match status" value="1"/>
</dbReference>
<evidence type="ECO:0000256" key="6">
    <source>
        <dbReference type="ARBA" id="ARBA00022827"/>
    </source>
</evidence>
<evidence type="ECO:0000256" key="1">
    <source>
        <dbReference type="ARBA" id="ARBA00011955"/>
    </source>
</evidence>
<protein>
    <recommendedName>
        <fullName evidence="2 10">FAD:protein FMN transferase</fullName>
        <ecNumber evidence="1 10">2.7.1.180</ecNumber>
    </recommendedName>
    <alternativeName>
        <fullName evidence="8 10">Flavin transferase</fullName>
    </alternativeName>
</protein>
<gene>
    <name evidence="12" type="ORF">HGMM_OP2C179</name>
</gene>
<keyword evidence="7 10" id="KW-0460">Magnesium</keyword>
<dbReference type="SUPFAM" id="SSF143631">
    <property type="entry name" value="ApbE-like"/>
    <property type="match status" value="1"/>
</dbReference>
<dbReference type="Gene3D" id="3.10.520.10">
    <property type="entry name" value="ApbE-like domains"/>
    <property type="match status" value="1"/>
</dbReference>
<feature type="binding site" evidence="11">
    <location>
        <position position="315"/>
    </location>
    <ligand>
        <name>Mg(2+)</name>
        <dbReference type="ChEBI" id="CHEBI:18420"/>
    </ligand>
</feature>
<dbReference type="PANTHER" id="PTHR30040">
    <property type="entry name" value="THIAMINE BIOSYNTHESIS LIPOPROTEIN APBE"/>
    <property type="match status" value="1"/>
</dbReference>
<dbReference type="InterPro" id="IPR003374">
    <property type="entry name" value="ApbE-like_sf"/>
</dbReference>
<reference evidence="12" key="2">
    <citation type="journal article" date="2012" name="PLoS ONE">
        <title>A Deeply Branching Thermophilic Bacterium with an Ancient Acetyl-CoA Pathway Dominates a Subsurface Ecosystem.</title>
        <authorList>
            <person name="Takami H."/>
            <person name="Noguchi H."/>
            <person name="Takaki Y."/>
            <person name="Uchiyama I."/>
            <person name="Toyoda A."/>
            <person name="Nishi S."/>
            <person name="Chee G.-J."/>
            <person name="Arai W."/>
            <person name="Nunoura T."/>
            <person name="Itoh T."/>
            <person name="Hattori M."/>
            <person name="Takai K."/>
        </authorList>
    </citation>
    <scope>NUCLEOTIDE SEQUENCE</scope>
</reference>